<comment type="caution">
    <text evidence="2">The sequence shown here is derived from an EMBL/GenBank/DDBJ whole genome shotgun (WGS) entry which is preliminary data.</text>
</comment>
<organism evidence="2 3">
    <name type="scientific">Trifolium medium</name>
    <dbReference type="NCBI Taxonomy" id="97028"/>
    <lineage>
        <taxon>Eukaryota</taxon>
        <taxon>Viridiplantae</taxon>
        <taxon>Streptophyta</taxon>
        <taxon>Embryophyta</taxon>
        <taxon>Tracheophyta</taxon>
        <taxon>Spermatophyta</taxon>
        <taxon>Magnoliopsida</taxon>
        <taxon>eudicotyledons</taxon>
        <taxon>Gunneridae</taxon>
        <taxon>Pentapetalae</taxon>
        <taxon>rosids</taxon>
        <taxon>fabids</taxon>
        <taxon>Fabales</taxon>
        <taxon>Fabaceae</taxon>
        <taxon>Papilionoideae</taxon>
        <taxon>50 kb inversion clade</taxon>
        <taxon>NPAAA clade</taxon>
        <taxon>Hologalegina</taxon>
        <taxon>IRL clade</taxon>
        <taxon>Trifolieae</taxon>
        <taxon>Trifolium</taxon>
    </lineage>
</organism>
<dbReference type="Proteomes" id="UP000265520">
    <property type="component" value="Unassembled WGS sequence"/>
</dbReference>
<evidence type="ECO:0000313" key="2">
    <source>
        <dbReference type="EMBL" id="MCI18181.1"/>
    </source>
</evidence>
<dbReference type="PROSITE" id="PS51767">
    <property type="entry name" value="PEPTIDASE_A1"/>
    <property type="match status" value="1"/>
</dbReference>
<dbReference type="InterPro" id="IPR033121">
    <property type="entry name" value="PEPTIDASE_A1"/>
</dbReference>
<sequence length="69" mass="7463">MEDLDTLSLPLTMFNSLDVFPQVSLNFAGGASLVLGPQDYLIKQNYIGDGSVWCIGFQKIPGQDVTILG</sequence>
<dbReference type="Gene3D" id="2.40.70.10">
    <property type="entry name" value="Acid Proteases"/>
    <property type="match status" value="1"/>
</dbReference>
<evidence type="ECO:0000313" key="3">
    <source>
        <dbReference type="Proteomes" id="UP000265520"/>
    </source>
</evidence>
<proteinExistence type="predicted"/>
<dbReference type="AlphaFoldDB" id="A0A392Q1I3"/>
<name>A0A392Q1I3_9FABA</name>
<dbReference type="EMBL" id="LXQA010108917">
    <property type="protein sequence ID" value="MCI18181.1"/>
    <property type="molecule type" value="Genomic_DNA"/>
</dbReference>
<evidence type="ECO:0000259" key="1">
    <source>
        <dbReference type="PROSITE" id="PS51767"/>
    </source>
</evidence>
<feature type="domain" description="Peptidase A1" evidence="1">
    <location>
        <begin position="1"/>
        <end position="69"/>
    </location>
</feature>
<reference evidence="2 3" key="1">
    <citation type="journal article" date="2018" name="Front. Plant Sci.">
        <title>Red Clover (Trifolium pratense) and Zigzag Clover (T. medium) - A Picture of Genomic Similarities and Differences.</title>
        <authorList>
            <person name="Dluhosova J."/>
            <person name="Istvanek J."/>
            <person name="Nedelnik J."/>
            <person name="Repkova J."/>
        </authorList>
    </citation>
    <scope>NUCLEOTIDE SEQUENCE [LARGE SCALE GENOMIC DNA]</scope>
    <source>
        <strain evidence="3">cv. 10/8</strain>
        <tissue evidence="2">Leaf</tissue>
    </source>
</reference>
<dbReference type="SUPFAM" id="SSF50630">
    <property type="entry name" value="Acid proteases"/>
    <property type="match status" value="1"/>
</dbReference>
<protein>
    <submittedName>
        <fullName evidence="2">Aspartic proteinase-like protein 2-like</fullName>
    </submittedName>
</protein>
<dbReference type="InterPro" id="IPR021109">
    <property type="entry name" value="Peptidase_aspartic_dom_sf"/>
</dbReference>
<keyword evidence="3" id="KW-1185">Reference proteome</keyword>
<feature type="non-terminal residue" evidence="2">
    <location>
        <position position="69"/>
    </location>
</feature>
<accession>A0A392Q1I3</accession>